<comment type="caution">
    <text evidence="3">The sequence shown here is derived from an EMBL/GenBank/DDBJ whole genome shotgun (WGS) entry which is preliminary data.</text>
</comment>
<sequence length="285" mass="29540">MQGSELTSDDLEKNNQQSPASVQGNELISDDLEKDNQQSPTSVQDSELISDDLEKNNQQSPAEIPGKREFIGGPAMGLFRSIDLIYDGDTQIVIAAGRPFPVGTGATASVGGESIGGGSITFATTTATAYTVFFNRPVRGGERITFRGNGEETTRTVRGESRPVNMAKTTINGVTTSSTTVSGTGEPNRSVTVTNSYGTTIATGTVGSDGKYSLPIAKQLVNVVVYAKVVKPGYGESTANTTVTAAGGGGVGSFQPLIIDAVTADSVTITGYGEPNFSLVFFGKG</sequence>
<feature type="compositionally biased region" description="Polar residues" evidence="1">
    <location>
        <begin position="14"/>
        <end position="26"/>
    </location>
</feature>
<gene>
    <name evidence="3" type="ORF">PCORN_18039</name>
</gene>
<reference evidence="3 4" key="1">
    <citation type="journal article" date="2014" name="Int. J. Syst. Evol. Microbiol.">
        <title>Listeria floridensis sp. nov., Listeria aquatica sp. nov., Listeria cornellensis sp. nov., Listeria riparia sp. nov. and Listeria grandensis sp. nov., from agricultural and natural environments.</title>
        <authorList>
            <person name="den Bakker H.C."/>
            <person name="Warchocki S."/>
            <person name="Wright E.M."/>
            <person name="Allred A.F."/>
            <person name="Ahlstrom C."/>
            <person name="Manuel C.S."/>
            <person name="Stasiewicz M.J."/>
            <person name="Burrell A."/>
            <person name="Roof S."/>
            <person name="Strawn L."/>
            <person name="Fortes E.D."/>
            <person name="Nightingale K.K."/>
            <person name="Kephart D."/>
            <person name="Wiedmann M."/>
        </authorList>
    </citation>
    <scope>NUCLEOTIDE SEQUENCE [LARGE SCALE GENOMIC DNA]</scope>
    <source>
        <strain evidence="4">FSL F6-969</strain>
    </source>
</reference>
<organism evidence="3 4">
    <name type="scientific">Listeria cornellensis FSL F6-0969</name>
    <dbReference type="NCBI Taxonomy" id="1265820"/>
    <lineage>
        <taxon>Bacteria</taxon>
        <taxon>Bacillati</taxon>
        <taxon>Bacillota</taxon>
        <taxon>Bacilli</taxon>
        <taxon>Bacillales</taxon>
        <taxon>Listeriaceae</taxon>
        <taxon>Listeria</taxon>
    </lineage>
</organism>
<proteinExistence type="predicted"/>
<dbReference type="InterPro" id="IPR013783">
    <property type="entry name" value="Ig-like_fold"/>
</dbReference>
<evidence type="ECO:0000313" key="3">
    <source>
        <dbReference type="EMBL" id="EUJ25283.1"/>
    </source>
</evidence>
<dbReference type="STRING" id="1265820.PCORN_18039"/>
<accession>W7BYK6</accession>
<dbReference type="AlphaFoldDB" id="W7BYK6"/>
<dbReference type="EMBL" id="AODE01000047">
    <property type="protein sequence ID" value="EUJ25283.1"/>
    <property type="molecule type" value="Genomic_DNA"/>
</dbReference>
<dbReference type="Pfam" id="PF17936">
    <property type="entry name" value="Big_6"/>
    <property type="match status" value="1"/>
</dbReference>
<evidence type="ECO:0000313" key="4">
    <source>
        <dbReference type="Proteomes" id="UP000019254"/>
    </source>
</evidence>
<dbReference type="RefSeq" id="WP_036082364.1">
    <property type="nucleotide sequence ID" value="NZ_AODE01000047.1"/>
</dbReference>
<dbReference type="PATRIC" id="fig|1265820.5.peg.3554"/>
<evidence type="ECO:0000256" key="1">
    <source>
        <dbReference type="SAM" id="MobiDB-lite"/>
    </source>
</evidence>
<protein>
    <recommendedName>
        <fullName evidence="2">Bacterial Ig domain-containing protein</fullName>
    </recommendedName>
</protein>
<dbReference type="InterPro" id="IPR041498">
    <property type="entry name" value="Big_6"/>
</dbReference>
<dbReference type="Gene3D" id="2.60.40.10">
    <property type="entry name" value="Immunoglobulins"/>
    <property type="match status" value="1"/>
</dbReference>
<keyword evidence="4" id="KW-1185">Reference proteome</keyword>
<dbReference type="Proteomes" id="UP000019254">
    <property type="component" value="Unassembled WGS sequence"/>
</dbReference>
<feature type="region of interest" description="Disordered" evidence="1">
    <location>
        <begin position="1"/>
        <end position="49"/>
    </location>
</feature>
<feature type="domain" description="Bacterial Ig" evidence="2">
    <location>
        <begin position="170"/>
        <end position="245"/>
    </location>
</feature>
<evidence type="ECO:0000259" key="2">
    <source>
        <dbReference type="Pfam" id="PF17936"/>
    </source>
</evidence>
<feature type="compositionally biased region" description="Polar residues" evidence="1">
    <location>
        <begin position="37"/>
        <end position="47"/>
    </location>
</feature>
<name>W7BYK6_9LIST</name>